<comment type="caution">
    <text evidence="3">The sequence shown here is derived from an EMBL/GenBank/DDBJ whole genome shotgun (WGS) entry which is preliminary data.</text>
</comment>
<accession>A0AAD8TL24</accession>
<sequence length="359" mass="41361">MVHLLVHIVEDIIKQGRRSAQHDAFERMNGVIKGYVRNRARPRRKHSQGLSTEECISFCTSYLEIENPVGLPVNRHLGKLAGWGHREGSREMHVDFKGRIADFERANLVALQHIDVVDPWVVEHKTFIATTYNDQGQQRTDRDIIKEHNSTFTRWFKDKMLTYPIDEDSSAEEKLIFALSQGAEHNLMTFQAYDINGYTFYRGKGHEERLSELRGNDGVLHRWAKNVVKEDRHFTTMVIPEAKSKTAGAKVTAKYEPWVLASQVDQCFFITDPQKPSRVVVRRGKRSIIGMDGAANELDFDQYGDPKMEDDDDDDEEPYTTRRSRTTLPKGRPFKRRSLGVPGLNYSTARKKGKKIVKR</sequence>
<keyword evidence="4" id="KW-1185">Reference proteome</keyword>
<feature type="compositionally biased region" description="Acidic residues" evidence="1">
    <location>
        <begin position="298"/>
        <end position="318"/>
    </location>
</feature>
<dbReference type="EMBL" id="JAUUTY010000002">
    <property type="protein sequence ID" value="KAK1684610.1"/>
    <property type="molecule type" value="Genomic_DNA"/>
</dbReference>
<reference evidence="3" key="1">
    <citation type="submission" date="2023-07" db="EMBL/GenBank/DDBJ databases">
        <title>A chromosome-level genome assembly of Lolium multiflorum.</title>
        <authorList>
            <person name="Chen Y."/>
            <person name="Copetti D."/>
            <person name="Kolliker R."/>
            <person name="Studer B."/>
        </authorList>
    </citation>
    <scope>NUCLEOTIDE SEQUENCE</scope>
    <source>
        <strain evidence="3">02402/16</strain>
        <tissue evidence="3">Leaf</tissue>
    </source>
</reference>
<dbReference type="PANTHER" id="PTHR48258:SF9">
    <property type="entry name" value="OS01G0348150 PROTEIN"/>
    <property type="match status" value="1"/>
</dbReference>
<dbReference type="PANTHER" id="PTHR48258">
    <property type="entry name" value="DUF4218 DOMAIN-CONTAINING PROTEIN-RELATED"/>
    <property type="match status" value="1"/>
</dbReference>
<feature type="region of interest" description="Disordered" evidence="1">
    <location>
        <begin position="297"/>
        <end position="359"/>
    </location>
</feature>
<dbReference type="InterPro" id="IPR025452">
    <property type="entry name" value="DUF4218"/>
</dbReference>
<evidence type="ECO:0000256" key="1">
    <source>
        <dbReference type="SAM" id="MobiDB-lite"/>
    </source>
</evidence>
<feature type="compositionally biased region" description="Basic residues" evidence="1">
    <location>
        <begin position="349"/>
        <end position="359"/>
    </location>
</feature>
<dbReference type="AlphaFoldDB" id="A0AAD8TL24"/>
<dbReference type="Proteomes" id="UP001231189">
    <property type="component" value="Unassembled WGS sequence"/>
</dbReference>
<organism evidence="3 4">
    <name type="scientific">Lolium multiflorum</name>
    <name type="common">Italian ryegrass</name>
    <name type="synonym">Lolium perenne subsp. multiflorum</name>
    <dbReference type="NCBI Taxonomy" id="4521"/>
    <lineage>
        <taxon>Eukaryota</taxon>
        <taxon>Viridiplantae</taxon>
        <taxon>Streptophyta</taxon>
        <taxon>Embryophyta</taxon>
        <taxon>Tracheophyta</taxon>
        <taxon>Spermatophyta</taxon>
        <taxon>Magnoliopsida</taxon>
        <taxon>Liliopsida</taxon>
        <taxon>Poales</taxon>
        <taxon>Poaceae</taxon>
        <taxon>BOP clade</taxon>
        <taxon>Pooideae</taxon>
        <taxon>Poodae</taxon>
        <taxon>Poeae</taxon>
        <taxon>Poeae Chloroplast Group 2 (Poeae type)</taxon>
        <taxon>Loliodinae</taxon>
        <taxon>Loliinae</taxon>
        <taxon>Lolium</taxon>
    </lineage>
</organism>
<gene>
    <name evidence="3" type="ORF">QYE76_045458</name>
</gene>
<name>A0AAD8TL24_LOLMU</name>
<dbReference type="Pfam" id="PF13960">
    <property type="entry name" value="DUF4218"/>
    <property type="match status" value="1"/>
</dbReference>
<proteinExistence type="predicted"/>
<evidence type="ECO:0000259" key="2">
    <source>
        <dbReference type="Pfam" id="PF13960"/>
    </source>
</evidence>
<evidence type="ECO:0000313" key="3">
    <source>
        <dbReference type="EMBL" id="KAK1684610.1"/>
    </source>
</evidence>
<protein>
    <recommendedName>
        <fullName evidence="2">DUF4218 domain-containing protein</fullName>
    </recommendedName>
</protein>
<feature type="domain" description="DUF4218" evidence="2">
    <location>
        <begin position="1"/>
        <end position="64"/>
    </location>
</feature>
<evidence type="ECO:0000313" key="4">
    <source>
        <dbReference type="Proteomes" id="UP001231189"/>
    </source>
</evidence>